<dbReference type="EMBL" id="QEEZ01000015">
    <property type="protein sequence ID" value="PWC01296.1"/>
    <property type="molecule type" value="Genomic_DNA"/>
</dbReference>
<dbReference type="InterPro" id="IPR036640">
    <property type="entry name" value="ABC1_TM_sf"/>
</dbReference>
<accession>A0A2U1T5L3</accession>
<dbReference type="PROSITE" id="PS00211">
    <property type="entry name" value="ABC_TRANSPORTER_1"/>
    <property type="match status" value="1"/>
</dbReference>
<keyword evidence="8 10" id="KW-0472">Membrane</keyword>
<sequence>MQRVTSWLIDVTRPVLSPLVGSVIFRHLYFAAHLALVGIGAWAVASLVAGESLPVVWLILALVGLTLAKGLFNYLEHFLGHLVAFKALEILRVELYRRLVPQATEMKATSGDVLNRATKDIDRIEVFFAHTLPPAITAATIPLVTVLASLPFVGFQPVLVAAVGLVLSVGVVPVLGARTSMRVARKSAAQRGELTQHVTDSLQGMSEVTGYGHVTRRLQGQHAIDARLQATEAPRSRWSGAREVGAVLVDAGTVLAVALVGAAVGVEPVALAVFAVLVWALFSVTEGVRGFAAVLDDSMAAAERVYELTHARPAVSEPESPVAVPSGPLGVEFHGVTHSYSAGSTSVQDVTVRIAPGSHTCFIGTSGSGKSTALSLIARHHDPTAGHVSLGGVDLRELKLSDVRSAVLFVEQQATLFNGTVRSNLALAAPKAGDDEMHHALEVVSLDRELAERDGLDTEVGEGAQLLSGGQRQRLALARAVLLRPRVLLLDEYTSHLDDATASQVRHNVRAEFPGITLIESTHTPAGIADADQVIVLDNGIVRAAGTPDEVADSGPLSRLMARAAELPD</sequence>
<keyword evidence="6" id="KW-1278">Translocase</keyword>
<name>A0A2U1T5L3_9CORY</name>
<evidence type="ECO:0000259" key="12">
    <source>
        <dbReference type="PROSITE" id="PS50929"/>
    </source>
</evidence>
<dbReference type="GO" id="GO:0034040">
    <property type="term" value="F:ATPase-coupled lipid transmembrane transporter activity"/>
    <property type="evidence" value="ECO:0007669"/>
    <property type="project" value="TreeGrafter"/>
</dbReference>
<dbReference type="SUPFAM" id="SSF52540">
    <property type="entry name" value="P-loop containing nucleoside triphosphate hydrolases"/>
    <property type="match status" value="1"/>
</dbReference>
<evidence type="ECO:0000256" key="6">
    <source>
        <dbReference type="ARBA" id="ARBA00022967"/>
    </source>
</evidence>
<dbReference type="GO" id="GO:0140359">
    <property type="term" value="F:ABC-type transporter activity"/>
    <property type="evidence" value="ECO:0007669"/>
    <property type="project" value="InterPro"/>
</dbReference>
<dbReference type="AlphaFoldDB" id="A0A2U1T5L3"/>
<evidence type="ECO:0000256" key="7">
    <source>
        <dbReference type="ARBA" id="ARBA00022989"/>
    </source>
</evidence>
<dbReference type="SMART" id="SM00382">
    <property type="entry name" value="AAA"/>
    <property type="match status" value="1"/>
</dbReference>
<comment type="caution">
    <text evidence="13">The sequence shown here is derived from an EMBL/GenBank/DDBJ whole genome shotgun (WGS) entry which is preliminary data.</text>
</comment>
<evidence type="ECO:0000313" key="14">
    <source>
        <dbReference type="Proteomes" id="UP000244989"/>
    </source>
</evidence>
<dbReference type="InterPro" id="IPR027417">
    <property type="entry name" value="P-loop_NTPase"/>
</dbReference>
<dbReference type="PROSITE" id="PS50929">
    <property type="entry name" value="ABC_TM1F"/>
    <property type="match status" value="1"/>
</dbReference>
<evidence type="ECO:0000256" key="3">
    <source>
        <dbReference type="ARBA" id="ARBA00022692"/>
    </source>
</evidence>
<dbReference type="InterPro" id="IPR017871">
    <property type="entry name" value="ABC_transporter-like_CS"/>
</dbReference>
<dbReference type="Proteomes" id="UP000244989">
    <property type="component" value="Unassembled WGS sequence"/>
</dbReference>
<dbReference type="Pfam" id="PF00664">
    <property type="entry name" value="ABC_membrane"/>
    <property type="match status" value="1"/>
</dbReference>
<reference evidence="14" key="1">
    <citation type="submission" date="2018-04" db="EMBL/GenBank/DDBJ databases">
        <authorList>
            <person name="Liu S."/>
            <person name="Wang Z."/>
            <person name="Li J."/>
        </authorList>
    </citation>
    <scope>NUCLEOTIDE SEQUENCE [LARGE SCALE GENOMIC DNA]</scope>
    <source>
        <strain evidence="14">2189</strain>
    </source>
</reference>
<keyword evidence="4" id="KW-0547">Nucleotide-binding</keyword>
<dbReference type="PANTHER" id="PTHR24221">
    <property type="entry name" value="ATP-BINDING CASSETTE SUB-FAMILY B"/>
    <property type="match status" value="1"/>
</dbReference>
<evidence type="ECO:0000256" key="1">
    <source>
        <dbReference type="ARBA" id="ARBA00004429"/>
    </source>
</evidence>
<evidence type="ECO:0000256" key="8">
    <source>
        <dbReference type="ARBA" id="ARBA00023136"/>
    </source>
</evidence>
<gene>
    <name evidence="13" type="ORF">DF222_08415</name>
</gene>
<keyword evidence="14" id="KW-1185">Reference proteome</keyword>
<evidence type="ECO:0000256" key="5">
    <source>
        <dbReference type="ARBA" id="ARBA00022840"/>
    </source>
</evidence>
<proteinExistence type="inferred from homology"/>
<dbReference type="GO" id="GO:0005886">
    <property type="term" value="C:plasma membrane"/>
    <property type="evidence" value="ECO:0007669"/>
    <property type="project" value="UniProtKB-SubCell"/>
</dbReference>
<keyword evidence="2" id="KW-0997">Cell inner membrane</keyword>
<evidence type="ECO:0000256" key="2">
    <source>
        <dbReference type="ARBA" id="ARBA00022519"/>
    </source>
</evidence>
<dbReference type="PANTHER" id="PTHR24221:SF654">
    <property type="entry name" value="ATP-BINDING CASSETTE SUB-FAMILY B MEMBER 6"/>
    <property type="match status" value="1"/>
</dbReference>
<comment type="subcellular location">
    <subcellularLocation>
        <location evidence="1">Cell inner membrane</location>
        <topology evidence="1">Multi-pass membrane protein</topology>
    </subcellularLocation>
</comment>
<dbReference type="InterPro" id="IPR003593">
    <property type="entry name" value="AAA+_ATPase"/>
</dbReference>
<keyword evidence="5 13" id="KW-0067">ATP-binding</keyword>
<dbReference type="Gene3D" id="1.20.1560.10">
    <property type="entry name" value="ABC transporter type 1, transmembrane domain"/>
    <property type="match status" value="1"/>
</dbReference>
<dbReference type="RefSeq" id="WP_108430677.1">
    <property type="nucleotide sequence ID" value="NZ_CP026947.1"/>
</dbReference>
<evidence type="ECO:0000256" key="9">
    <source>
        <dbReference type="ARBA" id="ARBA00023455"/>
    </source>
</evidence>
<dbReference type="InterPro" id="IPR039421">
    <property type="entry name" value="Type_1_exporter"/>
</dbReference>
<evidence type="ECO:0000313" key="13">
    <source>
        <dbReference type="EMBL" id="PWC01296.1"/>
    </source>
</evidence>
<feature type="transmembrane region" description="Helical" evidence="10">
    <location>
        <begin position="270"/>
        <end position="295"/>
    </location>
</feature>
<feature type="transmembrane region" description="Helical" evidence="10">
    <location>
        <begin position="244"/>
        <end position="264"/>
    </location>
</feature>
<dbReference type="SUPFAM" id="SSF90123">
    <property type="entry name" value="ABC transporter transmembrane region"/>
    <property type="match status" value="1"/>
</dbReference>
<protein>
    <submittedName>
        <fullName evidence="13">ABC transporter ATP-binding protein</fullName>
    </submittedName>
</protein>
<evidence type="ECO:0000259" key="11">
    <source>
        <dbReference type="PROSITE" id="PS50893"/>
    </source>
</evidence>
<keyword evidence="7 10" id="KW-1133">Transmembrane helix</keyword>
<dbReference type="InterPro" id="IPR011527">
    <property type="entry name" value="ABC1_TM_dom"/>
</dbReference>
<keyword evidence="2" id="KW-1003">Cell membrane</keyword>
<evidence type="ECO:0000256" key="4">
    <source>
        <dbReference type="ARBA" id="ARBA00022741"/>
    </source>
</evidence>
<dbReference type="GO" id="GO:0005524">
    <property type="term" value="F:ATP binding"/>
    <property type="evidence" value="ECO:0007669"/>
    <property type="project" value="UniProtKB-KW"/>
</dbReference>
<feature type="transmembrane region" description="Helical" evidence="10">
    <location>
        <begin position="28"/>
        <end position="49"/>
    </location>
</feature>
<keyword evidence="3 10" id="KW-0812">Transmembrane</keyword>
<dbReference type="Gene3D" id="3.40.50.300">
    <property type="entry name" value="P-loop containing nucleotide triphosphate hydrolases"/>
    <property type="match status" value="1"/>
</dbReference>
<feature type="transmembrane region" description="Helical" evidence="10">
    <location>
        <begin position="158"/>
        <end position="177"/>
    </location>
</feature>
<dbReference type="PROSITE" id="PS50893">
    <property type="entry name" value="ABC_TRANSPORTER_2"/>
    <property type="match status" value="1"/>
</dbReference>
<evidence type="ECO:0000256" key="10">
    <source>
        <dbReference type="SAM" id="Phobius"/>
    </source>
</evidence>
<feature type="transmembrane region" description="Helical" evidence="10">
    <location>
        <begin position="55"/>
        <end position="75"/>
    </location>
</feature>
<feature type="transmembrane region" description="Helical" evidence="10">
    <location>
        <begin position="126"/>
        <end position="152"/>
    </location>
</feature>
<dbReference type="OrthoDB" id="9762778at2"/>
<dbReference type="Pfam" id="PF00005">
    <property type="entry name" value="ABC_tran"/>
    <property type="match status" value="1"/>
</dbReference>
<organism evidence="13 14">
    <name type="scientific">Corynebacterium yudongzhengii</name>
    <dbReference type="NCBI Taxonomy" id="2080740"/>
    <lineage>
        <taxon>Bacteria</taxon>
        <taxon>Bacillati</taxon>
        <taxon>Actinomycetota</taxon>
        <taxon>Actinomycetes</taxon>
        <taxon>Mycobacteriales</taxon>
        <taxon>Corynebacteriaceae</taxon>
        <taxon>Corynebacterium</taxon>
    </lineage>
</organism>
<feature type="domain" description="ABC transporter" evidence="11">
    <location>
        <begin position="331"/>
        <end position="564"/>
    </location>
</feature>
<comment type="similarity">
    <text evidence="9">Belongs to the ABC transporter superfamily. Siderophore-Fe(3+) uptake transporter (SIUT) (TC 3.A.1.21) family.</text>
</comment>
<dbReference type="GO" id="GO:0016887">
    <property type="term" value="F:ATP hydrolysis activity"/>
    <property type="evidence" value="ECO:0007669"/>
    <property type="project" value="InterPro"/>
</dbReference>
<feature type="domain" description="ABC transmembrane type-1" evidence="12">
    <location>
        <begin position="41"/>
        <end position="300"/>
    </location>
</feature>
<dbReference type="KEGG" id="cyz:C3B44_00755"/>
<dbReference type="InterPro" id="IPR003439">
    <property type="entry name" value="ABC_transporter-like_ATP-bd"/>
</dbReference>